<dbReference type="FunFam" id="1.10.220.150:FF:000004">
    <property type="entry name" value="Putative ADP-ribosylation factor GTPase-activating protein 2"/>
    <property type="match status" value="1"/>
</dbReference>
<name>A0A1B0CJE7_LUTLO</name>
<dbReference type="Pfam" id="PF01412">
    <property type="entry name" value="ArfGap"/>
    <property type="match status" value="1"/>
</dbReference>
<dbReference type="PANTHER" id="PTHR45686">
    <property type="entry name" value="ADP-RIBOSYLATION FACTOR GTPASE ACTIVATING PROTEIN 3, ISOFORM H-RELATED"/>
    <property type="match status" value="1"/>
</dbReference>
<sequence>MAQNPAKADIETLFNRLRAIATNKSCFDCGQKNPTWASVTYGVFICIDCSAVHRSLGVHLTFVRSTNLDTNWTWLQLRQMQLGGNASAGQFFRQHNCNTTDAQQKYNSRAAQLYRDKLAASAQQAMKIHGNRLNVDTTADVKEDKQEEEDFFADCTTNGNSEALLEDFTDNTRKFDQPTVAPVAAEMSNPPLRATPEVVGAPSVDFLNSTVPIEAPKSTIGVRKIQPKKAGIGGGAKKGGLGATKVKTNFADIEQKATMADQLKEPVPEKKLTVEEEAEAIQSVRLAYQDLSVQKTREEERLKVTNPEKAKQMERLGMGFAGRNAVSHSAVTDMKTLSDEKVPTKAKNRSPFDTDANEGGFFDDLLPMYSTSMIVTGKSSRQEKNDEWTIVNASDAVDPIDGDRPVIHTMFMQQPTKSSPTVTPKVPAGTKTYENDEAQKKFGGAKAISSDQFFGNDAGNSYERSSNLARFQGSSSISSEDFFDDGTGRSQQNRGASRMRNMDLRGPNLDDVRESVRQGVTMVAGRLSNLANEMMSTIQDKYGG</sequence>
<dbReference type="GO" id="GO:0005096">
    <property type="term" value="F:GTPase activator activity"/>
    <property type="evidence" value="ECO:0007669"/>
    <property type="project" value="UniProtKB-KW"/>
</dbReference>
<feature type="region of interest" description="Disordered" evidence="6">
    <location>
        <begin position="477"/>
        <end position="509"/>
    </location>
</feature>
<dbReference type="GO" id="GO:0008270">
    <property type="term" value="F:zinc ion binding"/>
    <property type="evidence" value="ECO:0007669"/>
    <property type="project" value="UniProtKB-KW"/>
</dbReference>
<dbReference type="EMBL" id="AJWK01014539">
    <property type="status" value="NOT_ANNOTATED_CDS"/>
    <property type="molecule type" value="Genomic_DNA"/>
</dbReference>
<evidence type="ECO:0000256" key="3">
    <source>
        <dbReference type="ARBA" id="ARBA00022771"/>
    </source>
</evidence>
<proteinExistence type="predicted"/>
<dbReference type="EnsemblMetazoa" id="LLOJ004649-RA">
    <property type="protein sequence ID" value="LLOJ004649-PA"/>
    <property type="gene ID" value="LLOJ004649"/>
</dbReference>
<dbReference type="EMBL" id="AJWK01014541">
    <property type="status" value="NOT_ANNOTATED_CDS"/>
    <property type="molecule type" value="Genomic_DNA"/>
</dbReference>
<evidence type="ECO:0000256" key="6">
    <source>
        <dbReference type="SAM" id="MobiDB-lite"/>
    </source>
</evidence>
<evidence type="ECO:0000259" key="7">
    <source>
        <dbReference type="PROSITE" id="PS50115"/>
    </source>
</evidence>
<evidence type="ECO:0000256" key="2">
    <source>
        <dbReference type="ARBA" id="ARBA00022723"/>
    </source>
</evidence>
<protein>
    <recommendedName>
        <fullName evidence="7">Arf-GAP domain-containing protein</fullName>
    </recommendedName>
</protein>
<keyword evidence="9" id="KW-1185">Reference proteome</keyword>
<dbReference type="Proteomes" id="UP000092461">
    <property type="component" value="Unassembled WGS sequence"/>
</dbReference>
<dbReference type="InterPro" id="IPR038508">
    <property type="entry name" value="ArfGAP_dom_sf"/>
</dbReference>
<evidence type="ECO:0000256" key="5">
    <source>
        <dbReference type="PROSITE-ProRule" id="PRU00288"/>
    </source>
</evidence>
<dbReference type="AlphaFoldDB" id="A0A1B0CJE7"/>
<dbReference type="VEuPathDB" id="VectorBase:LLONM1_001755"/>
<dbReference type="Gene3D" id="1.10.220.150">
    <property type="entry name" value="Arf GTPase activating protein"/>
    <property type="match status" value="1"/>
</dbReference>
<dbReference type="EMBL" id="AJWK01014540">
    <property type="status" value="NOT_ANNOTATED_CDS"/>
    <property type="molecule type" value="Genomic_DNA"/>
</dbReference>
<keyword evidence="2" id="KW-0479">Metal-binding</keyword>
<feature type="domain" description="Arf-GAP" evidence="7">
    <location>
        <begin position="11"/>
        <end position="127"/>
    </location>
</feature>
<keyword evidence="4" id="KW-0862">Zinc</keyword>
<dbReference type="PANTHER" id="PTHR45686:SF4">
    <property type="entry name" value="ADP-RIBOSYLATION FACTOR GTPASE ACTIVATING PROTEIN 3, ISOFORM H"/>
    <property type="match status" value="1"/>
</dbReference>
<dbReference type="VEuPathDB" id="VectorBase:LLOJ004649"/>
<feature type="compositionally biased region" description="Basic and acidic residues" evidence="6">
    <location>
        <begin position="500"/>
        <end position="509"/>
    </location>
</feature>
<accession>A0A1B0CJE7</accession>
<evidence type="ECO:0000256" key="1">
    <source>
        <dbReference type="ARBA" id="ARBA00022468"/>
    </source>
</evidence>
<evidence type="ECO:0000313" key="9">
    <source>
        <dbReference type="Proteomes" id="UP000092461"/>
    </source>
</evidence>
<dbReference type="PRINTS" id="PR00405">
    <property type="entry name" value="REVINTRACTNG"/>
</dbReference>
<dbReference type="EMBL" id="AJWK01014538">
    <property type="status" value="NOT_ANNOTATED_CDS"/>
    <property type="molecule type" value="Genomic_DNA"/>
</dbReference>
<keyword evidence="3 5" id="KW-0863">Zinc-finger</keyword>
<organism evidence="8 9">
    <name type="scientific">Lutzomyia longipalpis</name>
    <name type="common">Sand fly</name>
    <dbReference type="NCBI Taxonomy" id="7200"/>
    <lineage>
        <taxon>Eukaryota</taxon>
        <taxon>Metazoa</taxon>
        <taxon>Ecdysozoa</taxon>
        <taxon>Arthropoda</taxon>
        <taxon>Hexapoda</taxon>
        <taxon>Insecta</taxon>
        <taxon>Pterygota</taxon>
        <taxon>Neoptera</taxon>
        <taxon>Endopterygota</taxon>
        <taxon>Diptera</taxon>
        <taxon>Nematocera</taxon>
        <taxon>Psychodoidea</taxon>
        <taxon>Psychodidae</taxon>
        <taxon>Lutzomyia</taxon>
        <taxon>Lutzomyia</taxon>
    </lineage>
</organism>
<dbReference type="PROSITE" id="PS50115">
    <property type="entry name" value="ARFGAP"/>
    <property type="match status" value="1"/>
</dbReference>
<evidence type="ECO:0000313" key="8">
    <source>
        <dbReference type="EnsemblMetazoa" id="LLOJ004649-PA"/>
    </source>
</evidence>
<reference evidence="8" key="1">
    <citation type="submission" date="2020-05" db="UniProtKB">
        <authorList>
            <consortium name="EnsemblMetazoa"/>
        </authorList>
    </citation>
    <scope>IDENTIFICATION</scope>
    <source>
        <strain evidence="8">Jacobina</strain>
    </source>
</reference>
<dbReference type="InterPro" id="IPR001164">
    <property type="entry name" value="ArfGAP_dom"/>
</dbReference>
<dbReference type="GO" id="GO:0048205">
    <property type="term" value="P:COPI coating of Golgi vesicle"/>
    <property type="evidence" value="ECO:0007669"/>
    <property type="project" value="TreeGrafter"/>
</dbReference>
<dbReference type="CDD" id="cd08959">
    <property type="entry name" value="ArfGap_ArfGap1_like"/>
    <property type="match status" value="1"/>
</dbReference>
<dbReference type="GO" id="GO:0000139">
    <property type="term" value="C:Golgi membrane"/>
    <property type="evidence" value="ECO:0007669"/>
    <property type="project" value="GOC"/>
</dbReference>
<dbReference type="InterPro" id="IPR037278">
    <property type="entry name" value="ARFGAP/RecO"/>
</dbReference>
<dbReference type="SMART" id="SM00105">
    <property type="entry name" value="ArfGap"/>
    <property type="match status" value="1"/>
</dbReference>
<dbReference type="SUPFAM" id="SSF57863">
    <property type="entry name" value="ArfGap/RecO-like zinc finger"/>
    <property type="match status" value="1"/>
</dbReference>
<keyword evidence="1" id="KW-0343">GTPase activation</keyword>
<evidence type="ECO:0000256" key="4">
    <source>
        <dbReference type="ARBA" id="ARBA00022833"/>
    </source>
</evidence>